<reference evidence="1 2" key="1">
    <citation type="submission" date="2016-10" db="EMBL/GenBank/DDBJ databases">
        <title>Genome sequence of a sulfur-reducing bacterium Desulfurobacterium indicum K6013.</title>
        <authorList>
            <person name="Cao J."/>
            <person name="Shao Z."/>
            <person name="Alain K."/>
            <person name="Jebbar M."/>
        </authorList>
    </citation>
    <scope>NUCLEOTIDE SEQUENCE [LARGE SCALE GENOMIC DNA]</scope>
    <source>
        <strain evidence="1 2">K6013</strain>
    </source>
</reference>
<name>A0A1R1MMQ3_9BACT</name>
<dbReference type="Gene3D" id="2.60.40.10">
    <property type="entry name" value="Immunoglobulins"/>
    <property type="match status" value="1"/>
</dbReference>
<evidence type="ECO:0000313" key="1">
    <source>
        <dbReference type="EMBL" id="OMH41000.1"/>
    </source>
</evidence>
<dbReference type="InterPro" id="IPR036116">
    <property type="entry name" value="FN3_sf"/>
</dbReference>
<dbReference type="InterPro" id="IPR013783">
    <property type="entry name" value="Ig-like_fold"/>
</dbReference>
<organism evidence="1 2">
    <name type="scientific">Desulfurobacterium indicum</name>
    <dbReference type="NCBI Taxonomy" id="1914305"/>
    <lineage>
        <taxon>Bacteria</taxon>
        <taxon>Pseudomonadati</taxon>
        <taxon>Aquificota</taxon>
        <taxon>Aquificia</taxon>
        <taxon>Desulfurobacteriales</taxon>
        <taxon>Desulfurobacteriaceae</taxon>
        <taxon>Desulfurobacterium</taxon>
    </lineage>
</organism>
<dbReference type="RefSeq" id="WP_076712479.1">
    <property type="nucleotide sequence ID" value="NZ_MOEN01000005.1"/>
</dbReference>
<dbReference type="OrthoDB" id="11573at2"/>
<dbReference type="Proteomes" id="UP000187408">
    <property type="component" value="Unassembled WGS sequence"/>
</dbReference>
<sequence length="298" mass="33720">MKHVLIIIGFLLLSSFSTCGRRGTPLPPRDFHPLPPDKVNFQQVVSAPLIYWNPPAKFVDGEAIPLKEIKKLSYIIDIDFGKKVFQTSKTFFKYKPLPVGTKVCFRVAAIYKTFKGDFSEPTCRIIKTSIKQPPVVKEIKAGDDSVKIKFGKLTYKTIEIFKSNGKNFNPIKPYKTISSTIFIDKNVINGKIYFYKARYANNELKGPFTKTFLVKPVDNIPPAPPENLILITDHICYLVWEPSTSKDVKYYKIFYNGKCIGQTTGLTFTIKNCLKGTYRIGAVDKAGNITLSKPAVRR</sequence>
<evidence type="ECO:0000313" key="2">
    <source>
        <dbReference type="Proteomes" id="UP000187408"/>
    </source>
</evidence>
<dbReference type="SUPFAM" id="SSF49265">
    <property type="entry name" value="Fibronectin type III"/>
    <property type="match status" value="1"/>
</dbReference>
<accession>A0A1R1MMQ3</accession>
<proteinExistence type="predicted"/>
<protein>
    <recommendedName>
        <fullName evidence="3">Fibronectin type-III domain-containing protein</fullName>
    </recommendedName>
</protein>
<dbReference type="EMBL" id="MOEN01000005">
    <property type="protein sequence ID" value="OMH41000.1"/>
    <property type="molecule type" value="Genomic_DNA"/>
</dbReference>
<evidence type="ECO:0008006" key="3">
    <source>
        <dbReference type="Google" id="ProtNLM"/>
    </source>
</evidence>
<gene>
    <name evidence="1" type="ORF">BLW93_02170</name>
</gene>
<dbReference type="STRING" id="1914305.BLW93_02170"/>
<dbReference type="AlphaFoldDB" id="A0A1R1MMQ3"/>
<comment type="caution">
    <text evidence="1">The sequence shown here is derived from an EMBL/GenBank/DDBJ whole genome shotgun (WGS) entry which is preliminary data.</text>
</comment>
<keyword evidence="2" id="KW-1185">Reference proteome</keyword>